<gene>
    <name evidence="1" type="ORF">AVDCRST_MAG77-2983</name>
</gene>
<sequence length="42" mass="4751">MFGLDGPGEQVALQLHPYPRPLSGAERGGWRLYHLGMRRTET</sequence>
<dbReference type="EMBL" id="CADCTC010000121">
    <property type="protein sequence ID" value="CAA9247959.1"/>
    <property type="molecule type" value="Genomic_DNA"/>
</dbReference>
<reference evidence="1" key="1">
    <citation type="submission" date="2020-02" db="EMBL/GenBank/DDBJ databases">
        <authorList>
            <person name="Meier V. D."/>
        </authorList>
    </citation>
    <scope>NUCLEOTIDE SEQUENCE</scope>
    <source>
        <strain evidence="1">AVDCRST_MAG77</strain>
    </source>
</reference>
<accession>A0A6J4ICA1</accession>
<proteinExistence type="predicted"/>
<organism evidence="1">
    <name type="scientific">uncultured Chloroflexota bacterium</name>
    <dbReference type="NCBI Taxonomy" id="166587"/>
    <lineage>
        <taxon>Bacteria</taxon>
        <taxon>Bacillati</taxon>
        <taxon>Chloroflexota</taxon>
        <taxon>environmental samples</taxon>
    </lineage>
</organism>
<dbReference type="AlphaFoldDB" id="A0A6J4ICA1"/>
<name>A0A6J4ICA1_9CHLR</name>
<evidence type="ECO:0000313" key="1">
    <source>
        <dbReference type="EMBL" id="CAA9247959.1"/>
    </source>
</evidence>
<protein>
    <submittedName>
        <fullName evidence="1">Uncharacterized protein</fullName>
    </submittedName>
</protein>